<name>A0ABU0R471_9MICO</name>
<organism evidence="5 6">
    <name type="scientific">Agromyces ramosus</name>
    <dbReference type="NCBI Taxonomy" id="33879"/>
    <lineage>
        <taxon>Bacteria</taxon>
        <taxon>Bacillati</taxon>
        <taxon>Actinomycetota</taxon>
        <taxon>Actinomycetes</taxon>
        <taxon>Micrococcales</taxon>
        <taxon>Microbacteriaceae</taxon>
        <taxon>Agromyces</taxon>
    </lineage>
</organism>
<evidence type="ECO:0000313" key="6">
    <source>
        <dbReference type="Proteomes" id="UP001239083"/>
    </source>
</evidence>
<feature type="domain" description="N-acetyltransferase" evidence="4">
    <location>
        <begin position="23"/>
        <end position="191"/>
    </location>
</feature>
<dbReference type="EMBL" id="JAUSYY010000001">
    <property type="protein sequence ID" value="MDQ0892876.1"/>
    <property type="molecule type" value="Genomic_DNA"/>
</dbReference>
<dbReference type="Gene3D" id="3.40.630.30">
    <property type="match status" value="1"/>
</dbReference>
<dbReference type="PANTHER" id="PTHR43792">
    <property type="entry name" value="GNAT FAMILY, PUTATIVE (AFU_ORTHOLOGUE AFUA_3G00765)-RELATED-RELATED"/>
    <property type="match status" value="1"/>
</dbReference>
<evidence type="ECO:0000256" key="1">
    <source>
        <dbReference type="ARBA" id="ARBA00022679"/>
    </source>
</evidence>
<evidence type="ECO:0000259" key="4">
    <source>
        <dbReference type="PROSITE" id="PS51186"/>
    </source>
</evidence>
<dbReference type="SUPFAM" id="SSF55729">
    <property type="entry name" value="Acyl-CoA N-acyltransferases (Nat)"/>
    <property type="match status" value="1"/>
</dbReference>
<comment type="caution">
    <text evidence="5">The sequence shown here is derived from an EMBL/GenBank/DDBJ whole genome shotgun (WGS) entry which is preliminary data.</text>
</comment>
<keyword evidence="6" id="KW-1185">Reference proteome</keyword>
<dbReference type="InterPro" id="IPR016181">
    <property type="entry name" value="Acyl_CoA_acyltransferase"/>
</dbReference>
<accession>A0ABU0R471</accession>
<evidence type="ECO:0000313" key="5">
    <source>
        <dbReference type="EMBL" id="MDQ0892876.1"/>
    </source>
</evidence>
<evidence type="ECO:0000256" key="2">
    <source>
        <dbReference type="ARBA" id="ARBA00023315"/>
    </source>
</evidence>
<dbReference type="EC" id="2.3.1.267" evidence="5"/>
<evidence type="ECO:0000256" key="3">
    <source>
        <dbReference type="ARBA" id="ARBA00038502"/>
    </source>
</evidence>
<dbReference type="GO" id="GO:0008999">
    <property type="term" value="F:protein-N-terminal-alanine acetyltransferase activity"/>
    <property type="evidence" value="ECO:0007669"/>
    <property type="project" value="UniProtKB-EC"/>
</dbReference>
<proteinExistence type="inferred from homology"/>
<dbReference type="PANTHER" id="PTHR43792:SF8">
    <property type="entry name" value="[RIBOSOMAL PROTEIN US5]-ALANINE N-ACETYLTRANSFERASE"/>
    <property type="match status" value="1"/>
</dbReference>
<comment type="similarity">
    <text evidence="3">Belongs to the acetyltransferase family. RimJ subfamily.</text>
</comment>
<dbReference type="PROSITE" id="PS51186">
    <property type="entry name" value="GNAT"/>
    <property type="match status" value="1"/>
</dbReference>
<protein>
    <submittedName>
        <fullName evidence="5">Ribosomal-protein-alanine N-acetyltransferase</fullName>
        <ecNumber evidence="5">2.3.1.267</ecNumber>
    </submittedName>
</protein>
<dbReference type="InterPro" id="IPR051531">
    <property type="entry name" value="N-acetyltransferase"/>
</dbReference>
<sequence>MIRGIGAVTIDRVVRPIQLPHDLELRLVRADDATRLADAYTRNREYLAPWEPLRPDAFFEPEWHDDEVRLQLGSAAEGRSLPLVITDGDRIVGRLNLSNIVRGASQSASLGYWVDRHYAGRGVGTAAVLAAIDLARDELTLHRLEAGTLVHNHRSQRVLVNAGFEPIGLAPRYLRIAGQWQDHRLFQRLLDD</sequence>
<keyword evidence="1 5" id="KW-0808">Transferase</keyword>
<reference evidence="5 6" key="1">
    <citation type="submission" date="2023-07" db="EMBL/GenBank/DDBJ databases">
        <title>Comparative genomics of wheat-associated soil bacteria to identify genetic determinants of phenazine resistance.</title>
        <authorList>
            <person name="Mouncey N."/>
        </authorList>
    </citation>
    <scope>NUCLEOTIDE SEQUENCE [LARGE SCALE GENOMIC DNA]</scope>
    <source>
        <strain evidence="5 6">V3I3</strain>
    </source>
</reference>
<keyword evidence="2 5" id="KW-0012">Acyltransferase</keyword>
<dbReference type="InterPro" id="IPR000182">
    <property type="entry name" value="GNAT_dom"/>
</dbReference>
<dbReference type="Proteomes" id="UP001239083">
    <property type="component" value="Unassembled WGS sequence"/>
</dbReference>
<dbReference type="Pfam" id="PF13302">
    <property type="entry name" value="Acetyltransf_3"/>
    <property type="match status" value="1"/>
</dbReference>
<gene>
    <name evidence="5" type="ORF">QFZ26_000431</name>
</gene>